<sequence>MLSFAQSPSQSDGLGGIMLSEQPSDLAVKNFVFAQNIDFLLKSLNAVSKIFGGDSTTMVVFWTMARASVSHVNRGNKMSQDAVDGVFPDHLRRPVAVLSIANYLGLPYETTRRHVMKLVEQGFVRRIGSREFLISRDVLTRPEFEAIAKDTYSLAVQHYHNISEHLPDPS</sequence>
<keyword evidence="2" id="KW-1185">Reference proteome</keyword>
<accession>A0ABW3T499</accession>
<dbReference type="InterPro" id="IPR036390">
    <property type="entry name" value="WH_DNA-bd_sf"/>
</dbReference>
<protein>
    <recommendedName>
        <fullName evidence="3">HTH iclR-type domain-containing protein</fullName>
    </recommendedName>
</protein>
<dbReference type="SUPFAM" id="SSF46785">
    <property type="entry name" value="Winged helix' DNA-binding domain"/>
    <property type="match status" value="1"/>
</dbReference>
<proteinExistence type="predicted"/>
<dbReference type="Proteomes" id="UP001597216">
    <property type="component" value="Unassembled WGS sequence"/>
</dbReference>
<dbReference type="EMBL" id="JBHTLQ010000041">
    <property type="protein sequence ID" value="MFD1192019.1"/>
    <property type="molecule type" value="Genomic_DNA"/>
</dbReference>
<evidence type="ECO:0008006" key="3">
    <source>
        <dbReference type="Google" id="ProtNLM"/>
    </source>
</evidence>
<name>A0ABW3T499_9CAUL</name>
<comment type="caution">
    <text evidence="1">The sequence shown here is derived from an EMBL/GenBank/DDBJ whole genome shotgun (WGS) entry which is preliminary data.</text>
</comment>
<gene>
    <name evidence="1" type="ORF">ACFQ27_15630</name>
</gene>
<organism evidence="1 2">
    <name type="scientific">Phenylobacterium conjunctum</name>
    <dbReference type="NCBI Taxonomy" id="1298959"/>
    <lineage>
        <taxon>Bacteria</taxon>
        <taxon>Pseudomonadati</taxon>
        <taxon>Pseudomonadota</taxon>
        <taxon>Alphaproteobacteria</taxon>
        <taxon>Caulobacterales</taxon>
        <taxon>Caulobacteraceae</taxon>
        <taxon>Phenylobacterium</taxon>
    </lineage>
</organism>
<dbReference type="RefSeq" id="WP_377354248.1">
    <property type="nucleotide sequence ID" value="NZ_JBHTLQ010000041.1"/>
</dbReference>
<evidence type="ECO:0000313" key="1">
    <source>
        <dbReference type="EMBL" id="MFD1192019.1"/>
    </source>
</evidence>
<evidence type="ECO:0000313" key="2">
    <source>
        <dbReference type="Proteomes" id="UP001597216"/>
    </source>
</evidence>
<reference evidence="2" key="1">
    <citation type="journal article" date="2019" name="Int. J. Syst. Evol. Microbiol.">
        <title>The Global Catalogue of Microorganisms (GCM) 10K type strain sequencing project: providing services to taxonomists for standard genome sequencing and annotation.</title>
        <authorList>
            <consortium name="The Broad Institute Genomics Platform"/>
            <consortium name="The Broad Institute Genome Sequencing Center for Infectious Disease"/>
            <person name="Wu L."/>
            <person name="Ma J."/>
        </authorList>
    </citation>
    <scope>NUCLEOTIDE SEQUENCE [LARGE SCALE GENOMIC DNA]</scope>
    <source>
        <strain evidence="2">CCUG 55074</strain>
    </source>
</reference>